<proteinExistence type="predicted"/>
<dbReference type="EMBL" id="MU795050">
    <property type="protein sequence ID" value="KAJ3811672.1"/>
    <property type="molecule type" value="Genomic_DNA"/>
</dbReference>
<keyword evidence="2" id="KW-1185">Reference proteome</keyword>
<accession>A0ACC1U4D3</accession>
<comment type="caution">
    <text evidence="1">The sequence shown here is derived from an EMBL/GenBank/DDBJ whole genome shotgun (WGS) entry which is preliminary data.</text>
</comment>
<reference evidence="1" key="1">
    <citation type="submission" date="2022-09" db="EMBL/GenBank/DDBJ databases">
        <title>A Global Phylogenomic Analysis of the Shiitake Genus Lentinula.</title>
        <authorList>
            <consortium name="DOE Joint Genome Institute"/>
            <person name="Sierra-Patev S."/>
            <person name="Min B."/>
            <person name="Naranjo-Ortiz M."/>
            <person name="Looney B."/>
            <person name="Konkel Z."/>
            <person name="Slot J.C."/>
            <person name="Sakamoto Y."/>
            <person name="Steenwyk J.L."/>
            <person name="Rokas A."/>
            <person name="Carro J."/>
            <person name="Camarero S."/>
            <person name="Ferreira P."/>
            <person name="Molpeceres G."/>
            <person name="Ruiz-Duenas F.J."/>
            <person name="Serrano A."/>
            <person name="Henrissat B."/>
            <person name="Drula E."/>
            <person name="Hughes K.W."/>
            <person name="Mata J.L."/>
            <person name="Ishikawa N.K."/>
            <person name="Vargas-Isla R."/>
            <person name="Ushijima S."/>
            <person name="Smith C.A."/>
            <person name="Ahrendt S."/>
            <person name="Andreopoulos W."/>
            <person name="He G."/>
            <person name="Labutti K."/>
            <person name="Lipzen A."/>
            <person name="Ng V."/>
            <person name="Riley R."/>
            <person name="Sandor L."/>
            <person name="Barry K."/>
            <person name="Martinez A.T."/>
            <person name="Xiao Y."/>
            <person name="Gibbons J.G."/>
            <person name="Terashima K."/>
            <person name="Grigoriev I.V."/>
            <person name="Hibbett D.S."/>
        </authorList>
    </citation>
    <scope>NUCLEOTIDE SEQUENCE</scope>
    <source>
        <strain evidence="1">TMI1499</strain>
    </source>
</reference>
<sequence>MSGTEAFRPQGRLPLDPFSIAPAGASLSSAGTGKERVRRKPGWTVKEEDLKNEASFSSPYAGWALEPTSKDLSPLLNSSLLPKSLLILATERPPSDLASSFQNSILEGLDLLVLRVQPLPHPIPQQNHSILSRAELLARKWRQDRKIIFPDPEDQRGRSKFRRNNRNTSGEAPIKAVQLSEIGGVFGRDFTVREEVGSNPMASASAFSSPGPSFNQTKSRSRAPSFKSISISKRIRGQRSFDAVINFVPSTGIYEEGQESAFMHNISSVSSASRAFLAPPTSRPGSSGDRRGRSMSRGSRGRSSSLDRIRNWMRSRSRSKTRNDRKSERLTSHSPKSKSGTASRGRQGRVSDFLDTMGSRDKSLGTACTGPTDFKFRKEKGKVAGDNAHEDSVKRIERKVLTSWSRTQLGQANLPSQTQNDFGSNLGITSSAGSKAYLIHVLPLTPPLPTTALLRTTFSQDRLSTYYSEQSSGSVISSAETEMPPLGASHSTPEELKDHGVSRAVPPAQKPESVESSTAIAFNGSHNRNGSLDSKVLFSQSSTLGSTPTFRTVLGNETQDEIKKELLNSENPAPIGRLALTNQVPATESSYPNIDDNHLVLTSSSQEHTSLSSPRSKTPLNRRASLISPAVETAVKIATRHSLHASNGRALSLTGPKKDRQLQRRSTAMQVASAAALAALEINITKAYDNQLKRSRVGDMPILGLQVAVDENGAGSVALEMDGPELDSDLDGHIIVHSRQSTLSTDIPEALMPHPHRQRSLMLRDSIFNPLDIEALFERFDSGSDGTLTERPTPISLLPRPHARARTQSLDGPTRFSTKSDASSRVSDITSPITTALPMHPLSPTDADFYYEKNNLVQDLEQFLLSYSYAESSSSVVSLPALPKGAAKPAIISGGPVGSKSPISVNNMDASNLLSRVDQTPMSFLLPQGLLEISFKTTSSSFPDDLRLSFIDLILHGLLDPTSESLALYRDAMFVAKKMSPPGLQASGRGGVTLNELLALSALSGEEAGVAHRMPRAWVGGIADIDIENAVPEISHFNSGVPDSGSTTTTEGLPSRGAMAGSNSREPPTTPPIFSMPLLSAVSLHSQTVARSLRERGGSEPSSPHLDGVHLQNKIEDGRKQSVNEPVDPREDDGELSGSHQTHTTTAVPSAALDTAHPKPSLARTATAPAISSSRYSGALKRMYSFIPPGAALPVSPHLPNAHSTFPRHSVWLMSPTSTPQHQQNPIASTESGLQSDVNSENGCDNHREADDDMKDTDTEDQGIFDLILYDCMNSLACSKERCSELTSGTSISSNPNLTGAIPLPSVSSPLLGSPHSSISGSGTVTTSLIFSDETEILPSQVEPEVSVDVVSLSDSTSIILDSPQPRTSLLLGPEQPVSTSNPTNIFRAESTPPESPSTPTGFQVQPDITERRKITSTLDSTNLASGSKYSVHSSPSGNSAPRSPSSPLVEGRRDSKIWLQRSLKPSGQGTPPESPSRGYFSGTAAPEGRRNSRVSLLGDSTLDLPSSSVNDSLDTKGNLLNLPNLGIRRRSTVPKERPSSMYDDQENLGDTEAVPKKVKRLSRAISWMVTDSDDGPTYALDVDLEEGQRSGRSSKSGSPVRSFFNSLAASASATSLLLNLSHKERRLSTSSSSIKSGAFTVDGPAISGTGSTPIPDTHSPAPTLVITPTPSPLLSILSLPLHNLSSRPKTPPGQALVISDSTPNSTCSAILSSSLSASVPQRLLVSSDTSLARRHSNGAAPVGPRAPKRSGSMRTVTSAISLKTNSGESTQSQLLMSPISSRPLPVPVPVPVPQSEMVRTDVGSVIKEDATENLITPFPAPSPSSNKDSEGRLNTTSRPQSRSGTPTSFSPLRKLAIDEVPLRTRIPRAAIPVGKADRPTSVAGLGDIGTINGSSKGKWRFWGNGTGSKRPVSMTVDLTREI</sequence>
<evidence type="ECO:0000313" key="2">
    <source>
        <dbReference type="Proteomes" id="UP001163835"/>
    </source>
</evidence>
<gene>
    <name evidence="1" type="ORF">F5876DRAFT_75605</name>
</gene>
<dbReference type="Proteomes" id="UP001163835">
    <property type="component" value="Unassembled WGS sequence"/>
</dbReference>
<evidence type="ECO:0000313" key="1">
    <source>
        <dbReference type="EMBL" id="KAJ3811672.1"/>
    </source>
</evidence>
<organism evidence="1 2">
    <name type="scientific">Lentinula aff. lateritia</name>
    <dbReference type="NCBI Taxonomy" id="2804960"/>
    <lineage>
        <taxon>Eukaryota</taxon>
        <taxon>Fungi</taxon>
        <taxon>Dikarya</taxon>
        <taxon>Basidiomycota</taxon>
        <taxon>Agaricomycotina</taxon>
        <taxon>Agaricomycetes</taxon>
        <taxon>Agaricomycetidae</taxon>
        <taxon>Agaricales</taxon>
        <taxon>Marasmiineae</taxon>
        <taxon>Omphalotaceae</taxon>
        <taxon>Lentinula</taxon>
    </lineage>
</organism>
<protein>
    <submittedName>
        <fullName evidence="1">Uncharacterized protein</fullName>
    </submittedName>
</protein>
<name>A0ACC1U4D3_9AGAR</name>